<dbReference type="STRING" id="452652.KSE_20480"/>
<protein>
    <submittedName>
        <fullName evidence="2">Uncharacterized protein</fullName>
    </submittedName>
</protein>
<organism evidence="2 3">
    <name type="scientific">Kitasatospora setae (strain ATCC 33774 / DSM 43861 / JCM 3304 / KCC A-0304 / NBRC 14216 / KM-6054)</name>
    <name type="common">Streptomyces setae</name>
    <dbReference type="NCBI Taxonomy" id="452652"/>
    <lineage>
        <taxon>Bacteria</taxon>
        <taxon>Bacillati</taxon>
        <taxon>Actinomycetota</taxon>
        <taxon>Actinomycetes</taxon>
        <taxon>Kitasatosporales</taxon>
        <taxon>Streptomycetaceae</taxon>
        <taxon>Kitasatospora</taxon>
    </lineage>
</organism>
<evidence type="ECO:0000313" key="2">
    <source>
        <dbReference type="EMBL" id="BAJ27871.1"/>
    </source>
</evidence>
<dbReference type="eggNOG" id="ENOG503210R">
    <property type="taxonomic scope" value="Bacteria"/>
</dbReference>
<reference evidence="2 3" key="1">
    <citation type="journal article" date="2010" name="DNA Res.">
        <title>Genome sequence of Kitasatospora setae NBRC 14216T: an evolutionary snapshot of the family Streptomycetaceae.</title>
        <authorList>
            <person name="Ichikawa N."/>
            <person name="Oguchi A."/>
            <person name="Ikeda H."/>
            <person name="Ishikawa J."/>
            <person name="Kitani S."/>
            <person name="Watanabe Y."/>
            <person name="Nakamura S."/>
            <person name="Katano Y."/>
            <person name="Kishi E."/>
            <person name="Sasagawa M."/>
            <person name="Ankai A."/>
            <person name="Fukui S."/>
            <person name="Hashimoto Y."/>
            <person name="Kamata S."/>
            <person name="Otoguro M."/>
            <person name="Tanikawa S."/>
            <person name="Nihira T."/>
            <person name="Horinouchi S."/>
            <person name="Ohnishi Y."/>
            <person name="Hayakawa M."/>
            <person name="Kuzuyama T."/>
            <person name="Arisawa A."/>
            <person name="Nomoto F."/>
            <person name="Miura H."/>
            <person name="Takahashi Y."/>
            <person name="Fujita N."/>
        </authorList>
    </citation>
    <scope>NUCLEOTIDE SEQUENCE [LARGE SCALE GENOMIC DNA]</scope>
    <source>
        <strain evidence="3">ATCC 33774 / DSM 43861 / JCM 3304 / KCC A-0304 / NBRC 14216 / KM-6054</strain>
    </source>
</reference>
<dbReference type="AlphaFoldDB" id="E4N9J0"/>
<sequence length="84" mass="9058">MKNRRRRVLRSRSGPLNPPSVRRREGFRMARVHRAVLLRALAAGVALAAALAGSGGVERELARRGAERAVFCQQPAAGCDAPGR</sequence>
<dbReference type="EMBL" id="AP010968">
    <property type="protein sequence ID" value="BAJ27871.1"/>
    <property type="molecule type" value="Genomic_DNA"/>
</dbReference>
<evidence type="ECO:0000313" key="3">
    <source>
        <dbReference type="Proteomes" id="UP000007076"/>
    </source>
</evidence>
<keyword evidence="3" id="KW-1185">Reference proteome</keyword>
<evidence type="ECO:0000256" key="1">
    <source>
        <dbReference type="SAM" id="MobiDB-lite"/>
    </source>
</evidence>
<gene>
    <name evidence="2" type="ordered locus">KSE_20480</name>
</gene>
<feature type="region of interest" description="Disordered" evidence="1">
    <location>
        <begin position="1"/>
        <end position="23"/>
    </location>
</feature>
<accession>E4N9J0</accession>
<dbReference type="KEGG" id="ksk:KSE_20480"/>
<dbReference type="HOGENOM" id="CLU_2523154_0_0_11"/>
<dbReference type="Proteomes" id="UP000007076">
    <property type="component" value="Chromosome"/>
</dbReference>
<name>E4N9J0_KITSK</name>
<proteinExistence type="predicted"/>
<dbReference type="PATRIC" id="fig|452652.3.peg.2058"/>
<feature type="compositionally biased region" description="Basic residues" evidence="1">
    <location>
        <begin position="1"/>
        <end position="10"/>
    </location>
</feature>